<feature type="domain" description="Serine dehydratase-like alpha subunit" evidence="12">
    <location>
        <begin position="18"/>
        <end position="277"/>
    </location>
</feature>
<dbReference type="GO" id="GO:0003941">
    <property type="term" value="F:L-serine ammonia-lyase activity"/>
    <property type="evidence" value="ECO:0007669"/>
    <property type="project" value="UniProtKB-UniRule"/>
</dbReference>
<evidence type="ECO:0000256" key="4">
    <source>
        <dbReference type="ARBA" id="ARBA00022432"/>
    </source>
</evidence>
<comment type="catalytic activity">
    <reaction evidence="10 11">
        <text>L-serine = pyruvate + NH4(+)</text>
        <dbReference type="Rhea" id="RHEA:19169"/>
        <dbReference type="ChEBI" id="CHEBI:15361"/>
        <dbReference type="ChEBI" id="CHEBI:28938"/>
        <dbReference type="ChEBI" id="CHEBI:33384"/>
        <dbReference type="EC" id="4.3.1.17"/>
    </reaction>
</comment>
<evidence type="ECO:0000313" key="13">
    <source>
        <dbReference type="EMBL" id="KGP92822.1"/>
    </source>
</evidence>
<evidence type="ECO:0000256" key="7">
    <source>
        <dbReference type="ARBA" id="ARBA00023004"/>
    </source>
</evidence>
<comment type="similarity">
    <text evidence="3 11">Belongs to the iron-sulfur dependent L-serine dehydratase family.</text>
</comment>
<dbReference type="InterPro" id="IPR004642">
    <property type="entry name" value="Ser_deHydtase_asu"/>
</dbReference>
<evidence type="ECO:0000256" key="5">
    <source>
        <dbReference type="ARBA" id="ARBA00022485"/>
    </source>
</evidence>
<dbReference type="GO" id="GO:0051539">
    <property type="term" value="F:4 iron, 4 sulfur cluster binding"/>
    <property type="evidence" value="ECO:0007669"/>
    <property type="project" value="UniProtKB-UniRule"/>
</dbReference>
<dbReference type="InterPro" id="IPR051318">
    <property type="entry name" value="Fe-S_L-Ser"/>
</dbReference>
<organism evidence="13 14">
    <name type="scientific">Pontibacillus chungwhensis BH030062</name>
    <dbReference type="NCBI Taxonomy" id="1385513"/>
    <lineage>
        <taxon>Bacteria</taxon>
        <taxon>Bacillati</taxon>
        <taxon>Bacillota</taxon>
        <taxon>Bacilli</taxon>
        <taxon>Bacillales</taxon>
        <taxon>Bacillaceae</taxon>
        <taxon>Pontibacillus</taxon>
    </lineage>
</organism>
<keyword evidence="4 11" id="KW-0312">Gluconeogenesis</keyword>
<evidence type="ECO:0000256" key="11">
    <source>
        <dbReference type="RuleBase" id="RU366059"/>
    </source>
</evidence>
<evidence type="ECO:0000256" key="8">
    <source>
        <dbReference type="ARBA" id="ARBA00023014"/>
    </source>
</evidence>
<evidence type="ECO:0000256" key="9">
    <source>
        <dbReference type="ARBA" id="ARBA00023239"/>
    </source>
</evidence>
<comment type="pathway">
    <text evidence="2">Carbohydrate biosynthesis; gluconeogenesis.</text>
</comment>
<evidence type="ECO:0000256" key="6">
    <source>
        <dbReference type="ARBA" id="ARBA00022723"/>
    </source>
</evidence>
<dbReference type="AlphaFoldDB" id="A0A0A2UX33"/>
<proteinExistence type="inferred from homology"/>
<evidence type="ECO:0000256" key="3">
    <source>
        <dbReference type="ARBA" id="ARBA00008636"/>
    </source>
</evidence>
<dbReference type="GO" id="GO:0046872">
    <property type="term" value="F:metal ion binding"/>
    <property type="evidence" value="ECO:0007669"/>
    <property type="project" value="UniProtKB-KW"/>
</dbReference>
<dbReference type="PANTHER" id="PTHR30182">
    <property type="entry name" value="L-SERINE DEHYDRATASE"/>
    <property type="match status" value="1"/>
</dbReference>
<evidence type="ECO:0000313" key="14">
    <source>
        <dbReference type="Proteomes" id="UP000030153"/>
    </source>
</evidence>
<gene>
    <name evidence="13" type="ORF">N780_10745</name>
</gene>
<dbReference type="EC" id="4.3.1.17" evidence="11"/>
<evidence type="ECO:0000256" key="1">
    <source>
        <dbReference type="ARBA" id="ARBA00001966"/>
    </source>
</evidence>
<keyword evidence="9 11" id="KW-0456">Lyase</keyword>
<keyword evidence="6 11" id="KW-0479">Metal-binding</keyword>
<comment type="cofactor">
    <cofactor evidence="1 11">
        <name>[4Fe-4S] cluster</name>
        <dbReference type="ChEBI" id="CHEBI:49883"/>
    </cofactor>
</comment>
<dbReference type="OrthoDB" id="9805537at2"/>
<dbReference type="Proteomes" id="UP000030153">
    <property type="component" value="Unassembled WGS sequence"/>
</dbReference>
<dbReference type="RefSeq" id="WP_036778605.1">
    <property type="nucleotide sequence ID" value="NZ_AVBG01000001.1"/>
</dbReference>
<keyword evidence="5 11" id="KW-0004">4Fe-4S</keyword>
<keyword evidence="8 11" id="KW-0411">Iron-sulfur</keyword>
<dbReference type="GO" id="GO:0006094">
    <property type="term" value="P:gluconeogenesis"/>
    <property type="evidence" value="ECO:0007669"/>
    <property type="project" value="UniProtKB-KW"/>
</dbReference>
<dbReference type="NCBIfam" id="TIGR00718">
    <property type="entry name" value="sda_alpha"/>
    <property type="match status" value="1"/>
</dbReference>
<dbReference type="STRING" id="1385513.N780_10745"/>
<evidence type="ECO:0000256" key="2">
    <source>
        <dbReference type="ARBA" id="ARBA00004742"/>
    </source>
</evidence>
<accession>A0A0A2UX33</accession>
<evidence type="ECO:0000259" key="12">
    <source>
        <dbReference type="Pfam" id="PF03313"/>
    </source>
</evidence>
<evidence type="ECO:0000256" key="10">
    <source>
        <dbReference type="ARBA" id="ARBA00049406"/>
    </source>
</evidence>
<dbReference type="eggNOG" id="COG1760">
    <property type="taxonomic scope" value="Bacteria"/>
</dbReference>
<keyword evidence="7 11" id="KW-0408">Iron</keyword>
<comment type="caution">
    <text evidence="13">The sequence shown here is derived from an EMBL/GenBank/DDBJ whole genome shotgun (WGS) entry which is preliminary data.</text>
</comment>
<sequence>MKILFRNVAELIERCESEGVSISELMIRQEMAVRERSREEVFGQMEENLKVMENAVEEGLQGVKSHSGLTGGDAVLIQNYMKNHTPLSGNLLMDAVSKAVATNEVNAAMGTICATPTAGSAGCVPGTLFAVKNQLNPTREQMVRYLFTSGAFGFVVANNASISGAAGGCQAEVGSAAGMAAGAIVEMAGGTPAQSAEAMAITLKNMLGLVCDPVAGLVEVPCVKRNAMGASNAVVAADMALAGVTSRIPCDEVIDAMYKIGQTMPVALRETAQGGLAATPTGRELEAKVYGINLKSE</sequence>
<protein>
    <recommendedName>
        <fullName evidence="11">L-serine dehydratase</fullName>
        <ecNumber evidence="11">4.3.1.17</ecNumber>
    </recommendedName>
</protein>
<reference evidence="13 14" key="1">
    <citation type="submission" date="2013-08" db="EMBL/GenBank/DDBJ databases">
        <title>Genome of Pontibacillus chungwhensis.</title>
        <authorList>
            <person name="Wang Q."/>
            <person name="Wang G."/>
        </authorList>
    </citation>
    <scope>NUCLEOTIDE SEQUENCE [LARGE SCALE GENOMIC DNA]</scope>
    <source>
        <strain evidence="13 14">BH030062</strain>
    </source>
</reference>
<dbReference type="EMBL" id="AVBG01000001">
    <property type="protein sequence ID" value="KGP92822.1"/>
    <property type="molecule type" value="Genomic_DNA"/>
</dbReference>
<dbReference type="PANTHER" id="PTHR30182:SF1">
    <property type="entry name" value="L-SERINE DEHYDRATASE 1"/>
    <property type="match status" value="1"/>
</dbReference>
<keyword evidence="14" id="KW-1185">Reference proteome</keyword>
<dbReference type="InterPro" id="IPR005130">
    <property type="entry name" value="Ser_deHydtase-like_asu"/>
</dbReference>
<name>A0A0A2UX33_9BACI</name>
<dbReference type="Pfam" id="PF03313">
    <property type="entry name" value="SDH_alpha"/>
    <property type="match status" value="1"/>
</dbReference>